<proteinExistence type="predicted"/>
<protein>
    <submittedName>
        <fullName evidence="1">Uncharacterized protein</fullName>
    </submittedName>
</protein>
<name>A0A822YE28_NELNU</name>
<dbReference type="EMBL" id="DUZY01000003">
    <property type="protein sequence ID" value="DAD30642.1"/>
    <property type="molecule type" value="Genomic_DNA"/>
</dbReference>
<sequence length="61" mass="6690">MKTGVLYGSYPILGQFAFHLQRRPYRQLVVGGVGPVSVIPFLKEGKGMEAKARHAEVTCSL</sequence>
<dbReference type="AlphaFoldDB" id="A0A822YE28"/>
<organism evidence="1 2">
    <name type="scientific">Nelumbo nucifera</name>
    <name type="common">Sacred lotus</name>
    <dbReference type="NCBI Taxonomy" id="4432"/>
    <lineage>
        <taxon>Eukaryota</taxon>
        <taxon>Viridiplantae</taxon>
        <taxon>Streptophyta</taxon>
        <taxon>Embryophyta</taxon>
        <taxon>Tracheophyta</taxon>
        <taxon>Spermatophyta</taxon>
        <taxon>Magnoliopsida</taxon>
        <taxon>Proteales</taxon>
        <taxon>Nelumbonaceae</taxon>
        <taxon>Nelumbo</taxon>
    </lineage>
</organism>
<keyword evidence="2" id="KW-1185">Reference proteome</keyword>
<dbReference type="Proteomes" id="UP000607653">
    <property type="component" value="Unassembled WGS sequence"/>
</dbReference>
<reference evidence="1 2" key="1">
    <citation type="journal article" date="2020" name="Mol. Biol. Evol.">
        <title>Distinct Expression and Methylation Patterns for Genes with Different Fates following a Single Whole-Genome Duplication in Flowering Plants.</title>
        <authorList>
            <person name="Shi T."/>
            <person name="Rahmani R.S."/>
            <person name="Gugger P.F."/>
            <person name="Wang M."/>
            <person name="Li H."/>
            <person name="Zhang Y."/>
            <person name="Li Z."/>
            <person name="Wang Q."/>
            <person name="Van de Peer Y."/>
            <person name="Marchal K."/>
            <person name="Chen J."/>
        </authorList>
    </citation>
    <scope>NUCLEOTIDE SEQUENCE [LARGE SCALE GENOMIC DNA]</scope>
    <source>
        <tissue evidence="1">Leaf</tissue>
    </source>
</reference>
<evidence type="ECO:0000313" key="1">
    <source>
        <dbReference type="EMBL" id="DAD30642.1"/>
    </source>
</evidence>
<comment type="caution">
    <text evidence="1">The sequence shown here is derived from an EMBL/GenBank/DDBJ whole genome shotgun (WGS) entry which is preliminary data.</text>
</comment>
<gene>
    <name evidence="1" type="ORF">HUJ06_009493</name>
</gene>
<accession>A0A822YE28</accession>
<evidence type="ECO:0000313" key="2">
    <source>
        <dbReference type="Proteomes" id="UP000607653"/>
    </source>
</evidence>